<comment type="similarity">
    <text evidence="1">Belongs to the ABC transporter superfamily.</text>
</comment>
<dbReference type="SMART" id="SM00382">
    <property type="entry name" value="AAA"/>
    <property type="match status" value="1"/>
</dbReference>
<comment type="caution">
    <text evidence="6">The sequence shown here is derived from an EMBL/GenBank/DDBJ whole genome shotgun (WGS) entry which is preliminary data.</text>
</comment>
<evidence type="ECO:0000256" key="1">
    <source>
        <dbReference type="ARBA" id="ARBA00005417"/>
    </source>
</evidence>
<proteinExistence type="inferred from homology"/>
<dbReference type="InterPro" id="IPR017871">
    <property type="entry name" value="ABC_transporter-like_CS"/>
</dbReference>
<accession>A0ABV7LT57</accession>
<dbReference type="NCBIfam" id="TIGR01727">
    <property type="entry name" value="oligo_HPY"/>
    <property type="match status" value="1"/>
</dbReference>
<name>A0ABV7LT57_9GAMM</name>
<gene>
    <name evidence="6" type="ORF">ACFOEV_17865</name>
</gene>
<dbReference type="SUPFAM" id="SSF52540">
    <property type="entry name" value="P-loop containing nucleoside triphosphate hydrolases"/>
    <property type="match status" value="1"/>
</dbReference>
<evidence type="ECO:0000256" key="4">
    <source>
        <dbReference type="ARBA" id="ARBA00022840"/>
    </source>
</evidence>
<dbReference type="InterPro" id="IPR050319">
    <property type="entry name" value="ABC_transp_ATP-bind"/>
</dbReference>
<dbReference type="CDD" id="cd03257">
    <property type="entry name" value="ABC_NikE_OppD_transporters"/>
    <property type="match status" value="1"/>
</dbReference>
<dbReference type="Pfam" id="PF08352">
    <property type="entry name" value="oligo_HPY"/>
    <property type="match status" value="1"/>
</dbReference>
<reference evidence="7" key="1">
    <citation type="journal article" date="2019" name="Int. J. Syst. Evol. Microbiol.">
        <title>The Global Catalogue of Microorganisms (GCM) 10K type strain sequencing project: providing services to taxonomists for standard genome sequencing and annotation.</title>
        <authorList>
            <consortium name="The Broad Institute Genomics Platform"/>
            <consortium name="The Broad Institute Genome Sequencing Center for Infectious Disease"/>
            <person name="Wu L."/>
            <person name="Ma J."/>
        </authorList>
    </citation>
    <scope>NUCLEOTIDE SEQUENCE [LARGE SCALE GENOMIC DNA]</scope>
    <source>
        <strain evidence="7">CECT 7698</strain>
    </source>
</reference>
<evidence type="ECO:0000313" key="7">
    <source>
        <dbReference type="Proteomes" id="UP001595579"/>
    </source>
</evidence>
<keyword evidence="2" id="KW-0813">Transport</keyword>
<evidence type="ECO:0000256" key="2">
    <source>
        <dbReference type="ARBA" id="ARBA00022448"/>
    </source>
</evidence>
<dbReference type="InterPro" id="IPR003593">
    <property type="entry name" value="AAA+_ATPase"/>
</dbReference>
<dbReference type="PROSITE" id="PS50893">
    <property type="entry name" value="ABC_TRANSPORTER_2"/>
    <property type="match status" value="1"/>
</dbReference>
<dbReference type="GO" id="GO:0005524">
    <property type="term" value="F:ATP binding"/>
    <property type="evidence" value="ECO:0007669"/>
    <property type="project" value="UniProtKB-KW"/>
</dbReference>
<dbReference type="PROSITE" id="PS00211">
    <property type="entry name" value="ABC_TRANSPORTER_1"/>
    <property type="match status" value="1"/>
</dbReference>
<evidence type="ECO:0000256" key="3">
    <source>
        <dbReference type="ARBA" id="ARBA00022741"/>
    </source>
</evidence>
<keyword evidence="7" id="KW-1185">Reference proteome</keyword>
<evidence type="ECO:0000313" key="6">
    <source>
        <dbReference type="EMBL" id="MFC3285470.1"/>
    </source>
</evidence>
<dbReference type="RefSeq" id="WP_386776236.1">
    <property type="nucleotide sequence ID" value="NZ_JBHRUG010000031.1"/>
</dbReference>
<sequence>MTEPLLDITALTRTFGGGQRWFGVDKPGVRAVQQVDLQVMRGETLGIVGESGCGKSTLARMLVGLDRPTDGQILYGGEDLQTMVKRDRHALSRRIQYVFQDPLSSLNPRMRIRDILAAPLRHLRGLTGQAMETRLAELMDVVNLRPEFISRYPHEFSGGQAQRIGIARALAAEPEVLVLDEPVSALDVSVQAQVLQLLKRLKAEFDLTYLFISHDLSVVETISDRIAVMYFGRIIEQAPTYTLFQTPAHHYTRLLIASAPVPGGPPIIAESGDAELPDPLAPPPGCAFAPRCPRASEVCRRQLPPLESLPRQPAAEAPDTHRVACLFPARGPLTRAPQPSTPNEIS</sequence>
<evidence type="ECO:0000259" key="5">
    <source>
        <dbReference type="PROSITE" id="PS50893"/>
    </source>
</evidence>
<keyword evidence="4 6" id="KW-0067">ATP-binding</keyword>
<dbReference type="Gene3D" id="3.40.50.300">
    <property type="entry name" value="P-loop containing nucleotide triphosphate hydrolases"/>
    <property type="match status" value="1"/>
</dbReference>
<feature type="domain" description="ABC transporter" evidence="5">
    <location>
        <begin position="6"/>
        <end position="256"/>
    </location>
</feature>
<dbReference type="Proteomes" id="UP001595579">
    <property type="component" value="Unassembled WGS sequence"/>
</dbReference>
<dbReference type="PANTHER" id="PTHR43776:SF7">
    <property type="entry name" value="D,D-DIPEPTIDE TRANSPORT ATP-BINDING PROTEIN DDPF-RELATED"/>
    <property type="match status" value="1"/>
</dbReference>
<keyword evidence="3" id="KW-0547">Nucleotide-binding</keyword>
<dbReference type="InterPro" id="IPR027417">
    <property type="entry name" value="P-loop_NTPase"/>
</dbReference>
<dbReference type="InterPro" id="IPR013563">
    <property type="entry name" value="Oligopep_ABC_C"/>
</dbReference>
<dbReference type="Pfam" id="PF00005">
    <property type="entry name" value="ABC_tran"/>
    <property type="match status" value="1"/>
</dbReference>
<protein>
    <submittedName>
        <fullName evidence="6">ABC transporter ATP-binding protein</fullName>
    </submittedName>
</protein>
<dbReference type="InterPro" id="IPR003439">
    <property type="entry name" value="ABC_transporter-like_ATP-bd"/>
</dbReference>
<organism evidence="6 7">
    <name type="scientific">Litchfieldella rifensis</name>
    <dbReference type="NCBI Taxonomy" id="762643"/>
    <lineage>
        <taxon>Bacteria</taxon>
        <taxon>Pseudomonadati</taxon>
        <taxon>Pseudomonadota</taxon>
        <taxon>Gammaproteobacteria</taxon>
        <taxon>Oceanospirillales</taxon>
        <taxon>Halomonadaceae</taxon>
        <taxon>Litchfieldella</taxon>
    </lineage>
</organism>
<dbReference type="EMBL" id="JBHRUG010000031">
    <property type="protein sequence ID" value="MFC3285470.1"/>
    <property type="molecule type" value="Genomic_DNA"/>
</dbReference>
<dbReference type="PANTHER" id="PTHR43776">
    <property type="entry name" value="TRANSPORT ATP-BINDING PROTEIN"/>
    <property type="match status" value="1"/>
</dbReference>